<feature type="region of interest" description="Disordered" evidence="3">
    <location>
        <begin position="18"/>
        <end position="46"/>
    </location>
</feature>
<dbReference type="InterPro" id="IPR014710">
    <property type="entry name" value="RmlC-like_jellyroll"/>
</dbReference>
<keyword evidence="6" id="KW-1185">Reference proteome</keyword>
<keyword evidence="2" id="KW-0407">Ion channel</keyword>
<name>A0A6P5SYH2_PRUAV</name>
<feature type="transmembrane region" description="Helical" evidence="4">
    <location>
        <begin position="58"/>
        <end position="79"/>
    </location>
</feature>
<protein>
    <submittedName>
        <fullName evidence="7">Uncharacterized protein LOC110761094 isoform X4</fullName>
    </submittedName>
</protein>
<dbReference type="InterPro" id="IPR000595">
    <property type="entry name" value="cNMP-bd_dom"/>
</dbReference>
<reference evidence="7" key="1">
    <citation type="submission" date="2025-08" db="UniProtKB">
        <authorList>
            <consortium name="RefSeq"/>
        </authorList>
    </citation>
    <scope>IDENTIFICATION</scope>
</reference>
<feature type="transmembrane region" description="Helical" evidence="4">
    <location>
        <begin position="357"/>
        <end position="380"/>
    </location>
</feature>
<feature type="transmembrane region" description="Helical" evidence="4">
    <location>
        <begin position="170"/>
        <end position="190"/>
    </location>
</feature>
<dbReference type="InterPro" id="IPR018490">
    <property type="entry name" value="cNMP-bd_dom_sf"/>
</dbReference>
<feature type="transmembrane region" description="Helical" evidence="4">
    <location>
        <begin position="240"/>
        <end position="260"/>
    </location>
</feature>
<evidence type="ECO:0000256" key="3">
    <source>
        <dbReference type="SAM" id="MobiDB-lite"/>
    </source>
</evidence>
<keyword evidence="4" id="KW-1133">Transmembrane helix</keyword>
<evidence type="ECO:0000256" key="1">
    <source>
        <dbReference type="ARBA" id="ARBA00023286"/>
    </source>
</evidence>
<keyword evidence="4" id="KW-0812">Transmembrane</keyword>
<dbReference type="SMART" id="SM00100">
    <property type="entry name" value="cNMP"/>
    <property type="match status" value="4"/>
</dbReference>
<dbReference type="SUPFAM" id="SSF81324">
    <property type="entry name" value="Voltage-gated potassium channels"/>
    <property type="match status" value="1"/>
</dbReference>
<proteinExistence type="predicted"/>
<feature type="domain" description="Cyclic nucleotide-binding" evidence="5">
    <location>
        <begin position="870"/>
        <end position="939"/>
    </location>
</feature>
<evidence type="ECO:0000313" key="6">
    <source>
        <dbReference type="Proteomes" id="UP000515124"/>
    </source>
</evidence>
<feature type="domain" description="Cyclic nucleotide-binding" evidence="5">
    <location>
        <begin position="742"/>
        <end position="877"/>
    </location>
</feature>
<dbReference type="GO" id="GO:0016020">
    <property type="term" value="C:membrane"/>
    <property type="evidence" value="ECO:0007669"/>
    <property type="project" value="UniProtKB-SubCell"/>
</dbReference>
<dbReference type="CDD" id="cd00038">
    <property type="entry name" value="CAP_ED"/>
    <property type="match status" value="5"/>
</dbReference>
<feature type="domain" description="Cyclic nucleotide-binding" evidence="5">
    <location>
        <begin position="474"/>
        <end position="538"/>
    </location>
</feature>
<feature type="compositionally biased region" description="Polar residues" evidence="3">
    <location>
        <begin position="18"/>
        <end position="39"/>
    </location>
</feature>
<sequence length="1129" mass="127784">MAPGDLEKAVATYSVADNSKESVASRTYYPNSNQTTENSATRDEDENKSKLAARLTKIFITSCVFGVLLDPLFLYIPLLNQDLKCLRLDNTIKIIALVSRLFTDLFYVGRIILHVCRFENYSPSIKQFLPEKSSSKLMESLIKGFRDLLPEVSNEVPKPRIGKEIWESSIIVDILAILPLPQVAILFFFPNMRVSGSSGKRIMNFLVMGQYVPRVLRIYLSCKKAKKPFKGHVPLWLKGLLNLFLYILASHVLGAFWYFFAAQRMISCWEHACRNGNGCGTSTFNCHDHQTLINITVLNDSCPINLPNTTRFDFGIYLNVLQSDALWSTDYPLKFLNSFCWGLRNLSSFASNLQPSFYTWEITFVAFISIIGLILFVYLIGNLQTYVQLDTGSLEKQRRKDKLDKKIKEKDQKVEKWLSEHGIPLSRKPKIMEEIKGELVRNSDFDVLREISSILPRKLINSCSPLSRLRKVPLLKDMDEGVLREVSEKLKPEKYIRGQIIIEKDKTLEKMLFILDGRVTIEKTDGSRPKLGAGDFYGGNLLVAPLWTSFGDAKPINDESIEALDDVQALVLYATDMESIGSKSKYHFKKLCMVTILKKVPLLKDMDEGVLREISEKLKPKKYNPGEIIINKDETLQMMLFIVDGHVTIEKIDGSRPEHLGAGKFYGEELLVSPSWTSSGDAKPINEYVRAIDDVQALVLSATDMATLGFSSKSVVSKFMKHFSNFASPSDLLLTWLKKVPLLKDMDEGVLREISEKLKPEKYTRGKIIIEKDKTLEKMFFIVDGCVRIVNPTHSMRPLGARDFYGGNLLVAPSWTSSGDAKPINEESVEALDDVQALVLYATDMESIGSKSKSHFKKLYMVTVLKKVEIFQQMDEQVLKAISKRLKPMNFNAKQYILKEKKPLNMMFFVVRGVVLIKSVSAMDVNVKKTCELGSFYGEELVHWVTTWVSHQTFPTKLPLSPDSALCSYHGGSVEILALKADDLKSVLSDFTLPTDSDQPLDWLTTLKNVERLETMDVEFLKKICGYLELRTYEDAYIIQKDKPIEMMFFIMSGVVSVTDGSSKHYLNEGGRPNHSGDDLVEHWLQCKSTGVLAELPTSHFSFWAIGEVEVLVLKAEDLAKVQPGGQIR</sequence>
<keyword evidence="1" id="KW-0406">Ion transport</keyword>
<evidence type="ECO:0000256" key="4">
    <source>
        <dbReference type="SAM" id="Phobius"/>
    </source>
</evidence>
<feature type="domain" description="Cyclic nucleotide-binding" evidence="5">
    <location>
        <begin position="602"/>
        <end position="726"/>
    </location>
</feature>
<dbReference type="SUPFAM" id="SSF51206">
    <property type="entry name" value="cAMP-binding domain-like"/>
    <property type="match status" value="5"/>
</dbReference>
<keyword evidence="1" id="KW-0813">Transport</keyword>
<dbReference type="PANTHER" id="PTHR45651">
    <property type="entry name" value="CYCLIC NUCLEOTIDE-GATED ION CHANNEL 15-RELATED-RELATED"/>
    <property type="match status" value="1"/>
</dbReference>
<keyword evidence="1" id="KW-1071">Ligand-gated ion channel</keyword>
<dbReference type="GO" id="GO:0034220">
    <property type="term" value="P:monoatomic ion transmembrane transport"/>
    <property type="evidence" value="ECO:0007669"/>
    <property type="project" value="UniProtKB-KW"/>
</dbReference>
<dbReference type="RefSeq" id="XP_021819172.1">
    <property type="nucleotide sequence ID" value="XM_021963480.1"/>
</dbReference>
<dbReference type="PANTHER" id="PTHR45651:SF68">
    <property type="entry name" value="ION TRANSPORT DOMAIN-CONTAINING PROTEIN"/>
    <property type="match status" value="1"/>
</dbReference>
<gene>
    <name evidence="7" type="primary">LOC110761094</name>
</gene>
<dbReference type="AlphaFoldDB" id="A0A6P5SYH2"/>
<dbReference type="Pfam" id="PF00027">
    <property type="entry name" value="cNMP_binding"/>
    <property type="match status" value="1"/>
</dbReference>
<organism evidence="6 7">
    <name type="scientific">Prunus avium</name>
    <name type="common">Cherry</name>
    <name type="synonym">Cerasus avium</name>
    <dbReference type="NCBI Taxonomy" id="42229"/>
    <lineage>
        <taxon>Eukaryota</taxon>
        <taxon>Viridiplantae</taxon>
        <taxon>Streptophyta</taxon>
        <taxon>Embryophyta</taxon>
        <taxon>Tracheophyta</taxon>
        <taxon>Spermatophyta</taxon>
        <taxon>Magnoliopsida</taxon>
        <taxon>eudicotyledons</taxon>
        <taxon>Gunneridae</taxon>
        <taxon>Pentapetalae</taxon>
        <taxon>rosids</taxon>
        <taxon>fabids</taxon>
        <taxon>Rosales</taxon>
        <taxon>Rosaceae</taxon>
        <taxon>Amygdaloideae</taxon>
        <taxon>Amygdaleae</taxon>
        <taxon>Prunus</taxon>
    </lineage>
</organism>
<evidence type="ECO:0000259" key="5">
    <source>
        <dbReference type="PROSITE" id="PS50042"/>
    </source>
</evidence>
<dbReference type="Proteomes" id="UP000515124">
    <property type="component" value="Unplaced"/>
</dbReference>
<evidence type="ECO:0000256" key="2">
    <source>
        <dbReference type="ARBA" id="ARBA00023303"/>
    </source>
</evidence>
<keyword evidence="4" id="KW-0472">Membrane</keyword>
<dbReference type="Gene3D" id="2.60.120.10">
    <property type="entry name" value="Jelly Rolls"/>
    <property type="match status" value="5"/>
</dbReference>
<evidence type="ECO:0000313" key="7">
    <source>
        <dbReference type="RefSeq" id="XP_021819172.1"/>
    </source>
</evidence>
<accession>A0A6P5SYH2</accession>
<dbReference type="PROSITE" id="PS50042">
    <property type="entry name" value="CNMP_BINDING_3"/>
    <property type="match status" value="4"/>
</dbReference>
<dbReference type="GeneID" id="110761094"/>